<dbReference type="PANTHER" id="PTHR43744:SF12">
    <property type="entry name" value="ABC TRANSPORTER PERMEASE PROTEIN MG189-RELATED"/>
    <property type="match status" value="1"/>
</dbReference>
<feature type="domain" description="ABC transmembrane type-1" evidence="8">
    <location>
        <begin position="65"/>
        <end position="256"/>
    </location>
</feature>
<feature type="transmembrane region" description="Helical" evidence="7">
    <location>
        <begin position="134"/>
        <end position="156"/>
    </location>
</feature>
<dbReference type="Gene3D" id="1.10.3720.10">
    <property type="entry name" value="MetI-like"/>
    <property type="match status" value="1"/>
</dbReference>
<feature type="transmembrane region" description="Helical" evidence="7">
    <location>
        <begin position="69"/>
        <end position="91"/>
    </location>
</feature>
<evidence type="ECO:0000313" key="10">
    <source>
        <dbReference type="EMBL" id="XCH75287.1"/>
    </source>
</evidence>
<evidence type="ECO:0000256" key="3">
    <source>
        <dbReference type="ARBA" id="ARBA00022475"/>
    </source>
</evidence>
<dbReference type="PANTHER" id="PTHR43744">
    <property type="entry name" value="ABC TRANSPORTER PERMEASE PROTEIN MG189-RELATED-RELATED"/>
    <property type="match status" value="1"/>
</dbReference>
<dbReference type="GO" id="GO:0005886">
    <property type="term" value="C:plasma membrane"/>
    <property type="evidence" value="ECO:0007669"/>
    <property type="project" value="UniProtKB-SubCell"/>
</dbReference>
<keyword evidence="2 7" id="KW-0813">Transport</keyword>
<feature type="transmembrane region" description="Helical" evidence="7">
    <location>
        <begin position="177"/>
        <end position="199"/>
    </location>
</feature>
<keyword evidence="4 7" id="KW-0812">Transmembrane</keyword>
<dbReference type="AlphaFoldDB" id="A0AAU7MB90"/>
<name>A0AAU7MB90_9ACTN</name>
<comment type="similarity">
    <text evidence="7">Belongs to the binding-protein-dependent transport system permease family.</text>
</comment>
<evidence type="ECO:0000256" key="6">
    <source>
        <dbReference type="ARBA" id="ARBA00023136"/>
    </source>
</evidence>
<evidence type="ECO:0000256" key="1">
    <source>
        <dbReference type="ARBA" id="ARBA00004651"/>
    </source>
</evidence>
<evidence type="ECO:0000256" key="7">
    <source>
        <dbReference type="RuleBase" id="RU363032"/>
    </source>
</evidence>
<dbReference type="EMBL" id="CP157762">
    <property type="protein sequence ID" value="XBP94588.1"/>
    <property type="molecule type" value="Genomic_DNA"/>
</dbReference>
<dbReference type="RefSeq" id="WP_350934634.1">
    <property type="nucleotide sequence ID" value="NZ_CP157762.1"/>
</dbReference>
<evidence type="ECO:0000256" key="2">
    <source>
        <dbReference type="ARBA" id="ARBA00022448"/>
    </source>
</evidence>
<dbReference type="Pfam" id="PF00528">
    <property type="entry name" value="BPD_transp_1"/>
    <property type="match status" value="1"/>
</dbReference>
<evidence type="ECO:0000313" key="9">
    <source>
        <dbReference type="EMBL" id="XBP94588.1"/>
    </source>
</evidence>
<organism evidence="9">
    <name type="scientific">Micromonospora sp. CCTCC AA 2012012</name>
    <dbReference type="NCBI Taxonomy" id="3111921"/>
    <lineage>
        <taxon>Bacteria</taxon>
        <taxon>Bacillati</taxon>
        <taxon>Actinomycetota</taxon>
        <taxon>Actinomycetes</taxon>
        <taxon>Micromonosporales</taxon>
        <taxon>Micromonosporaceae</taxon>
        <taxon>Micromonospora</taxon>
    </lineage>
</organism>
<evidence type="ECO:0000256" key="4">
    <source>
        <dbReference type="ARBA" id="ARBA00022692"/>
    </source>
</evidence>
<dbReference type="InterPro" id="IPR000515">
    <property type="entry name" value="MetI-like"/>
</dbReference>
<feature type="transmembrane region" description="Helical" evidence="7">
    <location>
        <begin position="9"/>
        <end position="30"/>
    </location>
</feature>
<keyword evidence="5 7" id="KW-1133">Transmembrane helix</keyword>
<feature type="transmembrane region" description="Helical" evidence="7">
    <location>
        <begin position="100"/>
        <end position="122"/>
    </location>
</feature>
<dbReference type="PROSITE" id="PS50928">
    <property type="entry name" value="ABC_TM1"/>
    <property type="match status" value="1"/>
</dbReference>
<reference evidence="10" key="2">
    <citation type="submission" date="2024-06" db="EMBL/GenBank/DDBJ databases">
        <title>Micromonospora mangrovi CCTCC AA 2012012 genome sequences.</title>
        <authorList>
            <person name="Gao J."/>
        </authorList>
    </citation>
    <scope>NUCLEOTIDE SEQUENCE</scope>
    <source>
        <strain evidence="10">CCTCC AA 2012012</strain>
    </source>
</reference>
<evidence type="ECO:0000256" key="5">
    <source>
        <dbReference type="ARBA" id="ARBA00022989"/>
    </source>
</evidence>
<sequence>MLARLGRRAVLAVYALLVTVPLLVVLGGSLKTTAELFDSPFGPPTNPRLQNYVEVLTTQNLLRVLGNSAFVVAVSVPTTLVLASLVAYAIARLPGWPGRVLFAVFAAGLAVPAQAVMIPQYVQFDRLGLRDSLAGLMLVNVVVTLPVAVFILAGFLRTLPTELYEAAELDGAGPWTAFRRVAVPLPAPSLAATAIYLFVMHWNDLLYPLLFIDDPAKRTLPLALLDFTGEYLTDYPLLFTGVVVASTPMVVAYALLQRHFIAGITAGAVKG</sequence>
<protein>
    <submittedName>
        <fullName evidence="9">Carbohydrate ABC transporter permease</fullName>
    </submittedName>
</protein>
<dbReference type="EMBL" id="CP159342">
    <property type="protein sequence ID" value="XCH75287.1"/>
    <property type="molecule type" value="Genomic_DNA"/>
</dbReference>
<feature type="transmembrane region" description="Helical" evidence="7">
    <location>
        <begin position="235"/>
        <end position="256"/>
    </location>
</feature>
<dbReference type="GO" id="GO:0055085">
    <property type="term" value="P:transmembrane transport"/>
    <property type="evidence" value="ECO:0007669"/>
    <property type="project" value="InterPro"/>
</dbReference>
<accession>A0AAU7MB90</accession>
<dbReference type="CDD" id="cd06261">
    <property type="entry name" value="TM_PBP2"/>
    <property type="match status" value="1"/>
</dbReference>
<keyword evidence="6 7" id="KW-0472">Membrane</keyword>
<proteinExistence type="inferred from homology"/>
<keyword evidence="3" id="KW-1003">Cell membrane</keyword>
<reference evidence="9" key="1">
    <citation type="submission" date="2024-01" db="EMBL/GenBank/DDBJ databases">
        <title>The genome sequence of Micromonospora mangrovi CCTCC AA 2012012.</title>
        <authorList>
            <person name="Gao J."/>
        </authorList>
    </citation>
    <scope>NUCLEOTIDE SEQUENCE</scope>
    <source>
        <strain evidence="9">CCTCC AA 2012012</strain>
    </source>
</reference>
<dbReference type="InterPro" id="IPR035906">
    <property type="entry name" value="MetI-like_sf"/>
</dbReference>
<gene>
    <name evidence="10" type="ORF">ABUL08_04035</name>
    <name evidence="9" type="ORF">VK199_04030</name>
</gene>
<dbReference type="SUPFAM" id="SSF161098">
    <property type="entry name" value="MetI-like"/>
    <property type="match status" value="1"/>
</dbReference>
<comment type="subcellular location">
    <subcellularLocation>
        <location evidence="1 7">Cell membrane</location>
        <topology evidence="1 7">Multi-pass membrane protein</topology>
    </subcellularLocation>
</comment>
<evidence type="ECO:0000259" key="8">
    <source>
        <dbReference type="PROSITE" id="PS50928"/>
    </source>
</evidence>